<accession>A0A225WTF1</accession>
<dbReference type="AlphaFoldDB" id="A0A225WTF1"/>
<evidence type="ECO:0000256" key="1">
    <source>
        <dbReference type="SAM" id="MobiDB-lite"/>
    </source>
</evidence>
<comment type="caution">
    <text evidence="2">The sequence shown here is derived from an EMBL/GenBank/DDBJ whole genome shotgun (WGS) entry which is preliminary data.</text>
</comment>
<feature type="compositionally biased region" description="Polar residues" evidence="1">
    <location>
        <begin position="105"/>
        <end position="115"/>
    </location>
</feature>
<sequence length="160" mass="18861">MNQDWDLQDRKLHDDEQRRENEVTRSLEHDEDQDDSCVYRVYTPQLMDTQEMQALRMALNRIEMQIQEEGHMQEYAPRKTTSSKLRQWYGLPRNSRSIKRPTMSAGPSSALNPKSNAKRASPTKSPHAGLKTVDFERTLKEETRQNWRVDMRIPSARCLK</sequence>
<keyword evidence="3" id="KW-1185">Reference proteome</keyword>
<proteinExistence type="predicted"/>
<dbReference type="OrthoDB" id="102144at2759"/>
<feature type="region of interest" description="Disordered" evidence="1">
    <location>
        <begin position="70"/>
        <end position="133"/>
    </location>
</feature>
<dbReference type="EMBL" id="NBNE01000349">
    <property type="protein sequence ID" value="OWZ20210.1"/>
    <property type="molecule type" value="Genomic_DNA"/>
</dbReference>
<feature type="region of interest" description="Disordered" evidence="1">
    <location>
        <begin position="1"/>
        <end position="33"/>
    </location>
</feature>
<dbReference type="Proteomes" id="UP000198211">
    <property type="component" value="Unassembled WGS sequence"/>
</dbReference>
<reference evidence="3" key="1">
    <citation type="submission" date="2017-03" db="EMBL/GenBank/DDBJ databases">
        <title>Phytopthora megakarya and P. palmivora, two closely related causual agents of cacao black pod achieved similar genome size and gene model numbers by different mechanisms.</title>
        <authorList>
            <person name="Ali S."/>
            <person name="Shao J."/>
            <person name="Larry D.J."/>
            <person name="Kronmiller B."/>
            <person name="Shen D."/>
            <person name="Strem M.D."/>
            <person name="Melnick R.L."/>
            <person name="Guiltinan M.J."/>
            <person name="Tyler B.M."/>
            <person name="Meinhardt L.W."/>
            <person name="Bailey B.A."/>
        </authorList>
    </citation>
    <scope>NUCLEOTIDE SEQUENCE [LARGE SCALE GENOMIC DNA]</scope>
    <source>
        <strain evidence="3">zdho120</strain>
    </source>
</reference>
<protein>
    <submittedName>
        <fullName evidence="2">Uncharacterized protein</fullName>
    </submittedName>
</protein>
<organism evidence="2 3">
    <name type="scientific">Phytophthora megakarya</name>
    <dbReference type="NCBI Taxonomy" id="4795"/>
    <lineage>
        <taxon>Eukaryota</taxon>
        <taxon>Sar</taxon>
        <taxon>Stramenopiles</taxon>
        <taxon>Oomycota</taxon>
        <taxon>Peronosporomycetes</taxon>
        <taxon>Peronosporales</taxon>
        <taxon>Peronosporaceae</taxon>
        <taxon>Phytophthora</taxon>
    </lineage>
</organism>
<name>A0A225WTF1_9STRA</name>
<evidence type="ECO:0000313" key="2">
    <source>
        <dbReference type="EMBL" id="OWZ20210.1"/>
    </source>
</evidence>
<feature type="compositionally biased region" description="Basic and acidic residues" evidence="1">
    <location>
        <begin position="7"/>
        <end position="28"/>
    </location>
</feature>
<evidence type="ECO:0000313" key="3">
    <source>
        <dbReference type="Proteomes" id="UP000198211"/>
    </source>
</evidence>
<gene>
    <name evidence="2" type="ORF">PHMEG_0005410</name>
</gene>